<keyword evidence="1" id="KW-0812">Transmembrane</keyword>
<organism evidence="2 3">
    <name type="scientific">Flavipsychrobacter stenotrophus</name>
    <dbReference type="NCBI Taxonomy" id="2077091"/>
    <lineage>
        <taxon>Bacteria</taxon>
        <taxon>Pseudomonadati</taxon>
        <taxon>Bacteroidota</taxon>
        <taxon>Chitinophagia</taxon>
        <taxon>Chitinophagales</taxon>
        <taxon>Chitinophagaceae</taxon>
        <taxon>Flavipsychrobacter</taxon>
    </lineage>
</organism>
<sequence>MTTGRVVIYLLMAVVLTAGIVASLKFAMYTDLMLVVITGTIFLGLAALSYKKPFISFVIISILSFLFFLLVFYDAITNAGIIPESPILIPQLVVAAIMVRAAISARKYEILNKELSS</sequence>
<feature type="transmembrane region" description="Helical" evidence="1">
    <location>
        <begin position="32"/>
        <end position="48"/>
    </location>
</feature>
<proteinExistence type="predicted"/>
<name>A0A2S7SY35_9BACT</name>
<evidence type="ECO:0000313" key="2">
    <source>
        <dbReference type="EMBL" id="PQJ11537.1"/>
    </source>
</evidence>
<feature type="transmembrane region" description="Helical" evidence="1">
    <location>
        <begin position="85"/>
        <end position="103"/>
    </location>
</feature>
<comment type="caution">
    <text evidence="2">The sequence shown here is derived from an EMBL/GenBank/DDBJ whole genome shotgun (WGS) entry which is preliminary data.</text>
</comment>
<accession>A0A2S7SY35</accession>
<gene>
    <name evidence="2" type="ORF">CJD36_006975</name>
</gene>
<keyword evidence="3" id="KW-1185">Reference proteome</keyword>
<evidence type="ECO:0000313" key="3">
    <source>
        <dbReference type="Proteomes" id="UP000239872"/>
    </source>
</evidence>
<dbReference type="AlphaFoldDB" id="A0A2S7SY35"/>
<reference evidence="2 3" key="1">
    <citation type="submission" date="2018-01" db="EMBL/GenBank/DDBJ databases">
        <title>A novel member of the phylum Bacteroidetes isolated from glacier ice.</title>
        <authorList>
            <person name="Liu Q."/>
            <person name="Xin Y.-H."/>
        </authorList>
    </citation>
    <scope>NUCLEOTIDE SEQUENCE [LARGE SCALE GENOMIC DNA]</scope>
    <source>
        <strain evidence="2 3">RB1R16</strain>
    </source>
</reference>
<feature type="transmembrane region" description="Helical" evidence="1">
    <location>
        <begin position="55"/>
        <end position="73"/>
    </location>
</feature>
<keyword evidence="1" id="KW-0472">Membrane</keyword>
<evidence type="ECO:0000256" key="1">
    <source>
        <dbReference type="SAM" id="Phobius"/>
    </source>
</evidence>
<dbReference type="EMBL" id="PPSL01000002">
    <property type="protein sequence ID" value="PQJ11537.1"/>
    <property type="molecule type" value="Genomic_DNA"/>
</dbReference>
<feature type="transmembrane region" description="Helical" evidence="1">
    <location>
        <begin position="7"/>
        <end position="26"/>
    </location>
</feature>
<dbReference type="Proteomes" id="UP000239872">
    <property type="component" value="Unassembled WGS sequence"/>
</dbReference>
<protein>
    <submittedName>
        <fullName evidence="2">Uncharacterized protein</fullName>
    </submittedName>
</protein>
<keyword evidence="1" id="KW-1133">Transmembrane helix</keyword>